<proteinExistence type="predicted"/>
<gene>
    <name evidence="1" type="ORF">BK663_19490</name>
</gene>
<dbReference type="Proteomes" id="UP000284168">
    <property type="component" value="Unassembled WGS sequence"/>
</dbReference>
<reference evidence="1 2" key="1">
    <citation type="submission" date="2016-10" db="EMBL/GenBank/DDBJ databases">
        <title>Comparative genome analysis of multiple Pseudomonas spp. focuses on biocontrol and plant growth promoting traits.</title>
        <authorList>
            <person name="Tao X.-Y."/>
            <person name="Taylor C.G."/>
        </authorList>
    </citation>
    <scope>NUCLEOTIDE SEQUENCE [LARGE SCALE GENOMIC DNA]</scope>
    <source>
        <strain evidence="1 2">48C10</strain>
    </source>
</reference>
<name>A0A423IJM7_9PSED</name>
<comment type="caution">
    <text evidence="1">The sequence shown here is derived from an EMBL/GenBank/DDBJ whole genome shotgun (WGS) entry which is preliminary data.</text>
</comment>
<sequence length="162" mass="19100">MLGSPIIRKPLVSRLGNLKSTEVRRISKPNKKNSATYLRHAIVGRIHFELYYLIILQSIQNINLNELLEFWIQNTKNIFRNESLGFYSINGTNKFAPHITFIINTLLLACYRKWLAWRTSMDYINITFVWAPVDFSYITRVRPTKHIPFRSIRSQCFFTNGD</sequence>
<evidence type="ECO:0000313" key="1">
    <source>
        <dbReference type="EMBL" id="RON25648.1"/>
    </source>
</evidence>
<protein>
    <submittedName>
        <fullName evidence="1">Uncharacterized protein</fullName>
    </submittedName>
</protein>
<dbReference type="EMBL" id="MOBN01000035">
    <property type="protein sequence ID" value="RON25648.1"/>
    <property type="molecule type" value="Genomic_DNA"/>
</dbReference>
<organism evidence="1 2">
    <name type="scientific">Pseudomonas lini</name>
    <dbReference type="NCBI Taxonomy" id="163011"/>
    <lineage>
        <taxon>Bacteria</taxon>
        <taxon>Pseudomonadati</taxon>
        <taxon>Pseudomonadota</taxon>
        <taxon>Gammaproteobacteria</taxon>
        <taxon>Pseudomonadales</taxon>
        <taxon>Pseudomonadaceae</taxon>
        <taxon>Pseudomonas</taxon>
    </lineage>
</organism>
<dbReference type="AlphaFoldDB" id="A0A423IJM7"/>
<evidence type="ECO:0000313" key="2">
    <source>
        <dbReference type="Proteomes" id="UP000284168"/>
    </source>
</evidence>
<accession>A0A423IJM7</accession>